<keyword evidence="1 6" id="KW-0378">Hydrolase</keyword>
<keyword evidence="8" id="KW-1185">Reference proteome</keyword>
<dbReference type="EC" id="3.2.2.-" evidence="6"/>
<dbReference type="OrthoDB" id="416777at2759"/>
<dbReference type="PANTHER" id="PTHR21314:SF0">
    <property type="entry name" value="QUEUOSINE 5'-PHOSPHATE N-GLYCOSYLASE_HYDROLASE"/>
    <property type="match status" value="1"/>
</dbReference>
<dbReference type="Proteomes" id="UP000095300">
    <property type="component" value="Unassembled WGS sequence"/>
</dbReference>
<comment type="function">
    <text evidence="6">Catalyzes the hydrolysis of queuosine 5'-phosphate, releasing the nucleobase queuine (q). Is required for salvage of queuine from exogenous queuosine (Q) that is imported and then converted to queuosine 5'-phosphate intracellularly.</text>
</comment>
<evidence type="ECO:0000256" key="1">
    <source>
        <dbReference type="ARBA" id="ARBA00022801"/>
    </source>
</evidence>
<dbReference type="InterPro" id="IPR019438">
    <property type="entry name" value="Q_salvage"/>
</dbReference>
<evidence type="ECO:0000256" key="2">
    <source>
        <dbReference type="ARBA" id="ARBA00035119"/>
    </source>
</evidence>
<proteinExistence type="inferred from homology"/>
<dbReference type="GO" id="GO:0006400">
    <property type="term" value="P:tRNA modification"/>
    <property type="evidence" value="ECO:0007669"/>
    <property type="project" value="TreeGrafter"/>
</dbReference>
<evidence type="ECO:0000256" key="6">
    <source>
        <dbReference type="RuleBase" id="RU365002"/>
    </source>
</evidence>
<dbReference type="STRING" id="35570.A0A1I8NTG9"/>
<dbReference type="KEGG" id="scac:106087666"/>
<reference evidence="7" key="1">
    <citation type="submission" date="2020-05" db="UniProtKB">
        <authorList>
            <consortium name="EnsemblMetazoa"/>
        </authorList>
    </citation>
    <scope>IDENTIFICATION</scope>
    <source>
        <strain evidence="7">USDA</strain>
    </source>
</reference>
<evidence type="ECO:0000256" key="5">
    <source>
        <dbReference type="ARBA" id="ARBA00048204"/>
    </source>
</evidence>
<protein>
    <recommendedName>
        <fullName evidence="3 6">Queuosine 5'-phosphate N-glycosylase/hydrolase</fullName>
        <ecNumber evidence="6">3.2.2.-</ecNumber>
    </recommendedName>
    <alternativeName>
        <fullName evidence="4 6">Queuosine-nucleotide N-glycosylase/hydrolase</fullName>
    </alternativeName>
</protein>
<organism evidence="7 8">
    <name type="scientific">Stomoxys calcitrans</name>
    <name type="common">Stable fly</name>
    <name type="synonym">Conops calcitrans</name>
    <dbReference type="NCBI Taxonomy" id="35570"/>
    <lineage>
        <taxon>Eukaryota</taxon>
        <taxon>Metazoa</taxon>
        <taxon>Ecdysozoa</taxon>
        <taxon>Arthropoda</taxon>
        <taxon>Hexapoda</taxon>
        <taxon>Insecta</taxon>
        <taxon>Pterygota</taxon>
        <taxon>Neoptera</taxon>
        <taxon>Endopterygota</taxon>
        <taxon>Diptera</taxon>
        <taxon>Brachycera</taxon>
        <taxon>Muscomorpha</taxon>
        <taxon>Muscoidea</taxon>
        <taxon>Muscidae</taxon>
        <taxon>Stomoxys</taxon>
    </lineage>
</organism>
<evidence type="ECO:0000256" key="4">
    <source>
        <dbReference type="ARBA" id="ARBA00035393"/>
    </source>
</evidence>
<evidence type="ECO:0000313" key="8">
    <source>
        <dbReference type="Proteomes" id="UP000095300"/>
    </source>
</evidence>
<dbReference type="GO" id="GO:0016787">
    <property type="term" value="F:hydrolase activity"/>
    <property type="evidence" value="ECO:0007669"/>
    <property type="project" value="UniProtKB-KW"/>
</dbReference>
<dbReference type="PANTHER" id="PTHR21314">
    <property type="entry name" value="QUEUOSINE 5'-PHOSPHATE N-GLYCOSYLASE_HYDROLASE-RELATED"/>
    <property type="match status" value="1"/>
</dbReference>
<sequence>MAQPALLPRESGEYIVKNAKYIKVSEDGLKNLTQEIIKGIQDKVIDVNNFSQHDLHPKPTDAFAAEWIFVVDTLNFCFWTPTDYTKYKVDGYTGYFALCAAINRAMKDGLDITNAEFYSKIDLETVKKIFRSDDGETMVPLLEERLKCFIEVGTRLCDKWQGKFENVIKAANGSALSLLKLIVQEFPCFRDEADYAGQRVCLYKRAQILVGDIWACFRGKGLGSFTDLYHITMFADYRVPQVLVHFGSLFYTEELMEVLKSDKLMKNGDPMEVEIRGASIYIVERVKDMVLQELNEKYPEISKDNVNSILIDHFLWDYRRRYAKELEYIPFHKVLSVYY</sequence>
<dbReference type="EnsemblMetazoa" id="SCAU001872-RA">
    <property type="protein sequence ID" value="SCAU001872-PA"/>
    <property type="gene ID" value="SCAU001872"/>
</dbReference>
<evidence type="ECO:0000313" key="7">
    <source>
        <dbReference type="EnsemblMetazoa" id="SCAU001872-PA"/>
    </source>
</evidence>
<gene>
    <name evidence="7" type="primary">106087666</name>
</gene>
<comment type="catalytic activity">
    <reaction evidence="5 6">
        <text>queuosine 5'-phosphate + H2O = queuine + D-ribose 5-phosphate</text>
        <dbReference type="Rhea" id="RHEA:75387"/>
        <dbReference type="ChEBI" id="CHEBI:15377"/>
        <dbReference type="ChEBI" id="CHEBI:17433"/>
        <dbReference type="ChEBI" id="CHEBI:78346"/>
        <dbReference type="ChEBI" id="CHEBI:194371"/>
    </reaction>
    <physiologicalReaction direction="left-to-right" evidence="5 6">
        <dbReference type="Rhea" id="RHEA:75388"/>
    </physiologicalReaction>
</comment>
<dbReference type="Pfam" id="PF10343">
    <property type="entry name" value="Q_salvage"/>
    <property type="match status" value="1"/>
</dbReference>
<accession>A0A1I8NTG9</accession>
<dbReference type="AlphaFoldDB" id="A0A1I8NTG9"/>
<comment type="similarity">
    <text evidence="2 6">Belongs to the QNG1 protein family.</text>
</comment>
<evidence type="ECO:0000256" key="3">
    <source>
        <dbReference type="ARBA" id="ARBA00035306"/>
    </source>
</evidence>
<dbReference type="VEuPathDB" id="VectorBase:SCAU001872"/>
<name>A0A1I8NTG9_STOCA</name>